<dbReference type="InterPro" id="IPR013325">
    <property type="entry name" value="RNA_pol_sigma_r2"/>
</dbReference>
<evidence type="ECO:0000256" key="5">
    <source>
        <dbReference type="ARBA" id="ARBA00023163"/>
    </source>
</evidence>
<keyword evidence="4" id="KW-0238">DNA-binding</keyword>
<dbReference type="InterPro" id="IPR013324">
    <property type="entry name" value="RNA_pol_sigma_r3/r4-like"/>
</dbReference>
<evidence type="ECO:0000256" key="6">
    <source>
        <dbReference type="SAM" id="MobiDB-lite"/>
    </source>
</evidence>
<dbReference type="NCBIfam" id="TIGR02937">
    <property type="entry name" value="sigma70-ECF"/>
    <property type="match status" value="1"/>
</dbReference>
<evidence type="ECO:0000256" key="1">
    <source>
        <dbReference type="ARBA" id="ARBA00010641"/>
    </source>
</evidence>
<name>A0ABV8XS14_9DEIO</name>
<dbReference type="InterPro" id="IPR039425">
    <property type="entry name" value="RNA_pol_sigma-70-like"/>
</dbReference>
<gene>
    <name evidence="9" type="ORF">ACFOZ9_14260</name>
</gene>
<dbReference type="InterPro" id="IPR036388">
    <property type="entry name" value="WH-like_DNA-bd_sf"/>
</dbReference>
<evidence type="ECO:0000256" key="3">
    <source>
        <dbReference type="ARBA" id="ARBA00023082"/>
    </source>
</evidence>
<dbReference type="Proteomes" id="UP001595998">
    <property type="component" value="Unassembled WGS sequence"/>
</dbReference>
<feature type="region of interest" description="Disordered" evidence="6">
    <location>
        <begin position="1"/>
        <end position="21"/>
    </location>
</feature>
<dbReference type="SUPFAM" id="SSF88659">
    <property type="entry name" value="Sigma3 and sigma4 domains of RNA polymerase sigma factors"/>
    <property type="match status" value="1"/>
</dbReference>
<evidence type="ECO:0000259" key="8">
    <source>
        <dbReference type="Pfam" id="PF04545"/>
    </source>
</evidence>
<dbReference type="RefSeq" id="WP_380040805.1">
    <property type="nucleotide sequence ID" value="NZ_JBHSEH010000022.1"/>
</dbReference>
<proteinExistence type="inferred from homology"/>
<dbReference type="CDD" id="cd06171">
    <property type="entry name" value="Sigma70_r4"/>
    <property type="match status" value="1"/>
</dbReference>
<dbReference type="PANTHER" id="PTHR43133:SF46">
    <property type="entry name" value="RNA POLYMERASE SIGMA-70 FACTOR ECF SUBFAMILY"/>
    <property type="match status" value="1"/>
</dbReference>
<evidence type="ECO:0000313" key="9">
    <source>
        <dbReference type="EMBL" id="MFC4427377.1"/>
    </source>
</evidence>
<dbReference type="Pfam" id="PF04545">
    <property type="entry name" value="Sigma70_r4"/>
    <property type="match status" value="1"/>
</dbReference>
<comment type="caution">
    <text evidence="9">The sequence shown here is derived from an EMBL/GenBank/DDBJ whole genome shotgun (WGS) entry which is preliminary data.</text>
</comment>
<sequence>MTSSDPDPHLDPADVPGEGGLSDEALIVRMASRDEDALRELHRRHARLLYALGQRMLRQPDDVDCCVQDAFVNAWNHAARFDPSRARARTWLVSIAHNRFLQQLRDRPDPALELEDWDQPTRDPDPADRLMAERAMTTLDDTQRELIELAYFRGYSHSELSAMTGLPLGTVKSRMRAALDRMRTTLSRPRLEKGGETP</sequence>
<comment type="similarity">
    <text evidence="1">Belongs to the sigma-70 factor family. ECF subfamily.</text>
</comment>
<accession>A0ABV8XS14</accession>
<dbReference type="Gene3D" id="1.10.10.10">
    <property type="entry name" value="Winged helix-like DNA-binding domain superfamily/Winged helix DNA-binding domain"/>
    <property type="match status" value="1"/>
</dbReference>
<dbReference type="Pfam" id="PF04542">
    <property type="entry name" value="Sigma70_r2"/>
    <property type="match status" value="1"/>
</dbReference>
<dbReference type="InterPro" id="IPR014284">
    <property type="entry name" value="RNA_pol_sigma-70_dom"/>
</dbReference>
<evidence type="ECO:0000259" key="7">
    <source>
        <dbReference type="Pfam" id="PF04542"/>
    </source>
</evidence>
<evidence type="ECO:0000256" key="2">
    <source>
        <dbReference type="ARBA" id="ARBA00023015"/>
    </source>
</evidence>
<feature type="compositionally biased region" description="Basic and acidic residues" evidence="6">
    <location>
        <begin position="1"/>
        <end position="12"/>
    </location>
</feature>
<reference evidence="10" key="1">
    <citation type="journal article" date="2019" name="Int. J. Syst. Evol. Microbiol.">
        <title>The Global Catalogue of Microorganisms (GCM) 10K type strain sequencing project: providing services to taxonomists for standard genome sequencing and annotation.</title>
        <authorList>
            <consortium name="The Broad Institute Genomics Platform"/>
            <consortium name="The Broad Institute Genome Sequencing Center for Infectious Disease"/>
            <person name="Wu L."/>
            <person name="Ma J."/>
        </authorList>
    </citation>
    <scope>NUCLEOTIDE SEQUENCE [LARGE SCALE GENOMIC DNA]</scope>
    <source>
        <strain evidence="10">CCUG 56029</strain>
    </source>
</reference>
<feature type="domain" description="RNA polymerase sigma-70 region 4" evidence="8">
    <location>
        <begin position="135"/>
        <end position="183"/>
    </location>
</feature>
<dbReference type="EMBL" id="JBHSEH010000022">
    <property type="protein sequence ID" value="MFC4427377.1"/>
    <property type="molecule type" value="Genomic_DNA"/>
</dbReference>
<keyword evidence="5" id="KW-0804">Transcription</keyword>
<evidence type="ECO:0000313" key="10">
    <source>
        <dbReference type="Proteomes" id="UP001595998"/>
    </source>
</evidence>
<keyword evidence="3" id="KW-0731">Sigma factor</keyword>
<dbReference type="PANTHER" id="PTHR43133">
    <property type="entry name" value="RNA POLYMERASE ECF-TYPE SIGMA FACTO"/>
    <property type="match status" value="1"/>
</dbReference>
<organism evidence="9 10">
    <name type="scientific">Deinococcus navajonensis</name>
    <dbReference type="NCBI Taxonomy" id="309884"/>
    <lineage>
        <taxon>Bacteria</taxon>
        <taxon>Thermotogati</taxon>
        <taxon>Deinococcota</taxon>
        <taxon>Deinococci</taxon>
        <taxon>Deinococcales</taxon>
        <taxon>Deinococcaceae</taxon>
        <taxon>Deinococcus</taxon>
    </lineage>
</organism>
<dbReference type="InterPro" id="IPR007627">
    <property type="entry name" value="RNA_pol_sigma70_r2"/>
</dbReference>
<dbReference type="SUPFAM" id="SSF88946">
    <property type="entry name" value="Sigma2 domain of RNA polymerase sigma factors"/>
    <property type="match status" value="1"/>
</dbReference>
<feature type="domain" description="RNA polymerase sigma-70 region 2" evidence="7">
    <location>
        <begin position="41"/>
        <end position="107"/>
    </location>
</feature>
<protein>
    <submittedName>
        <fullName evidence="9">RNA polymerase sigma factor</fullName>
    </submittedName>
</protein>
<dbReference type="Gene3D" id="1.10.1740.10">
    <property type="match status" value="1"/>
</dbReference>
<evidence type="ECO:0000256" key="4">
    <source>
        <dbReference type="ARBA" id="ARBA00023125"/>
    </source>
</evidence>
<keyword evidence="10" id="KW-1185">Reference proteome</keyword>
<keyword evidence="2" id="KW-0805">Transcription regulation</keyword>
<dbReference type="InterPro" id="IPR007630">
    <property type="entry name" value="RNA_pol_sigma70_r4"/>
</dbReference>